<dbReference type="HOGENOM" id="CLU_1960548_0_0_1"/>
<evidence type="ECO:0000313" key="2">
    <source>
        <dbReference type="Proteomes" id="UP000014071"/>
    </source>
</evidence>
<dbReference type="EMBL" id="DF238808">
    <property type="protein sequence ID" value="GAC97165.1"/>
    <property type="molecule type" value="Genomic_DNA"/>
</dbReference>
<dbReference type="GO" id="GO:0016301">
    <property type="term" value="F:kinase activity"/>
    <property type="evidence" value="ECO:0007669"/>
    <property type="project" value="UniProtKB-KW"/>
</dbReference>
<sequence length="128" mass="14821">MRLATREAHKILNWPEMDADMARKARKAFFRAYDVYHMMKPMTTDQIARAYDDLMHSMYEAYQTHGNPKPTPTAAVLRRSLDGRTSSPCSNTPRNKGHILDFDIIVKSVTDPSTFISHRTNNPRRRIV</sequence>
<accession>R9PGC8</accession>
<gene>
    <name evidence="1" type="ORF">PHSY_004750</name>
</gene>
<evidence type="ECO:0000313" key="1">
    <source>
        <dbReference type="EMBL" id="GAC97165.1"/>
    </source>
</evidence>
<dbReference type="OrthoDB" id="2556639at2759"/>
<dbReference type="Proteomes" id="UP000014071">
    <property type="component" value="Unassembled WGS sequence"/>
</dbReference>
<name>R9PGC8_PSEHS</name>
<dbReference type="RefSeq" id="XP_012190752.1">
    <property type="nucleotide sequence ID" value="XM_012335362.1"/>
</dbReference>
<organism evidence="1 2">
    <name type="scientific">Pseudozyma hubeiensis (strain SY62)</name>
    <name type="common">Yeast</name>
    <dbReference type="NCBI Taxonomy" id="1305764"/>
    <lineage>
        <taxon>Eukaryota</taxon>
        <taxon>Fungi</taxon>
        <taxon>Dikarya</taxon>
        <taxon>Basidiomycota</taxon>
        <taxon>Ustilaginomycotina</taxon>
        <taxon>Ustilaginomycetes</taxon>
        <taxon>Ustilaginales</taxon>
        <taxon>Ustilaginaceae</taxon>
        <taxon>Pseudozyma</taxon>
    </lineage>
</organism>
<dbReference type="GeneID" id="24110031"/>
<reference evidence="2" key="1">
    <citation type="journal article" date="2013" name="Genome Announc.">
        <title>Draft genome sequence of the basidiomycetous yeast-like fungus Pseudozyma hubeiensis SY62, which produces an abundant amount of the biosurfactant mannosylerythritol lipids.</title>
        <authorList>
            <person name="Konishi M."/>
            <person name="Hatada Y."/>
            <person name="Horiuchi J."/>
        </authorList>
    </citation>
    <scope>NUCLEOTIDE SEQUENCE [LARGE SCALE GENOMIC DNA]</scope>
    <source>
        <strain evidence="2">SY62</strain>
    </source>
</reference>
<keyword evidence="1" id="KW-0808">Transferase</keyword>
<keyword evidence="1" id="KW-0418">Kinase</keyword>
<keyword evidence="2" id="KW-1185">Reference proteome</keyword>
<proteinExistence type="predicted"/>
<protein>
    <submittedName>
        <fullName evidence="1">Protein kinase domain-containing protein</fullName>
    </submittedName>
</protein>
<dbReference type="AlphaFoldDB" id="R9PGC8"/>